<evidence type="ECO:0000256" key="1">
    <source>
        <dbReference type="SAM" id="Phobius"/>
    </source>
</evidence>
<dbReference type="Proteomes" id="UP000279841">
    <property type="component" value="Plasmid 3"/>
</dbReference>
<keyword evidence="1" id="KW-0472">Membrane</keyword>
<organism evidence="2 3">
    <name type="scientific">Thermus thermophilus</name>
    <dbReference type="NCBI Taxonomy" id="274"/>
    <lineage>
        <taxon>Bacteria</taxon>
        <taxon>Thermotogati</taxon>
        <taxon>Deinococcota</taxon>
        <taxon>Deinococci</taxon>
        <taxon>Thermales</taxon>
        <taxon>Thermaceae</taxon>
        <taxon>Thermus</taxon>
    </lineage>
</organism>
<gene>
    <name evidence="2" type="ORF">TTHNP3_00042</name>
</gene>
<keyword evidence="2" id="KW-0614">Plasmid</keyword>
<evidence type="ECO:0000313" key="3">
    <source>
        <dbReference type="Proteomes" id="UP000279841"/>
    </source>
</evidence>
<dbReference type="EMBL" id="LR027519">
    <property type="protein sequence ID" value="VCU54529.1"/>
    <property type="molecule type" value="Genomic_DNA"/>
</dbReference>
<proteinExistence type="predicted"/>
<dbReference type="RefSeq" id="WP_172596977.1">
    <property type="nucleotide sequence ID" value="NZ_LR027519.1"/>
</dbReference>
<accession>A0A3P4AV96</accession>
<keyword evidence="1" id="KW-1133">Transmembrane helix</keyword>
<protein>
    <submittedName>
        <fullName evidence="2">Uncharacterized protein</fullName>
    </submittedName>
</protein>
<feature type="transmembrane region" description="Helical" evidence="1">
    <location>
        <begin position="32"/>
        <end position="51"/>
    </location>
</feature>
<name>A0A3P4AV96_THETH</name>
<dbReference type="AlphaFoldDB" id="A0A3P4AV96"/>
<sequence>MWRLVGHLAGWGNVLAALWLLFRWQEGAPSPLAWGVPVLLFVQGAFVLAYLRREA</sequence>
<evidence type="ECO:0000313" key="2">
    <source>
        <dbReference type="EMBL" id="VCU54529.1"/>
    </source>
</evidence>
<geneLocation type="plasmid" evidence="2 3">
    <name>3</name>
</geneLocation>
<keyword evidence="1" id="KW-0812">Transmembrane</keyword>
<reference evidence="2 3" key="1">
    <citation type="submission" date="2018-10" db="EMBL/GenBank/DDBJ databases">
        <authorList>
            <person name="Peiro R."/>
            <person name="Begona"/>
            <person name="Cbmso G."/>
            <person name="Lopez M."/>
            <person name="Gonzalez S."/>
            <person name="Sacristan E."/>
            <person name="Castillo E."/>
        </authorList>
    </citation>
    <scope>NUCLEOTIDE SEQUENCE [LARGE SCALE GENOMIC DNA]</scope>
    <source>
        <strain evidence="2">TTHNAR1</strain>
        <plasmid evidence="3">3</plasmid>
    </source>
</reference>